<dbReference type="PANTHER" id="PTHR45339">
    <property type="entry name" value="HYBRID SIGNAL TRANSDUCTION HISTIDINE KINASE J"/>
    <property type="match status" value="1"/>
</dbReference>
<dbReference type="SMART" id="SM00387">
    <property type="entry name" value="HATPase_c"/>
    <property type="match status" value="1"/>
</dbReference>
<feature type="domain" description="PAS" evidence="16">
    <location>
        <begin position="32"/>
        <end position="83"/>
    </location>
</feature>
<dbReference type="Gene3D" id="3.30.565.10">
    <property type="entry name" value="Histidine kinase-like ATPase, C-terminal domain"/>
    <property type="match status" value="1"/>
</dbReference>
<evidence type="ECO:0000256" key="9">
    <source>
        <dbReference type="ARBA" id="ARBA00023012"/>
    </source>
</evidence>
<feature type="domain" description="PAC" evidence="17">
    <location>
        <begin position="208"/>
        <end position="263"/>
    </location>
</feature>
<dbReference type="InterPro" id="IPR013655">
    <property type="entry name" value="PAS_fold_3"/>
</dbReference>
<dbReference type="SMART" id="SM00086">
    <property type="entry name" value="PAC"/>
    <property type="match status" value="5"/>
</dbReference>
<keyword evidence="9" id="KW-0902">Two-component regulatory system</keyword>
<dbReference type="PROSITE" id="PS50113">
    <property type="entry name" value="PAC"/>
    <property type="match status" value="5"/>
</dbReference>
<keyword evidence="5" id="KW-0808">Transferase</keyword>
<gene>
    <name evidence="18" type="ORF">BSK52_17640</name>
</gene>
<dbReference type="Pfam" id="PF02518">
    <property type="entry name" value="HATPase_c"/>
    <property type="match status" value="1"/>
</dbReference>
<keyword evidence="7" id="KW-0418">Kinase</keyword>
<keyword evidence="8" id="KW-0067">ATP-binding</keyword>
<dbReference type="GO" id="GO:0005524">
    <property type="term" value="F:ATP binding"/>
    <property type="evidence" value="ECO:0007669"/>
    <property type="project" value="UniProtKB-KW"/>
</dbReference>
<dbReference type="SUPFAM" id="SSF55874">
    <property type="entry name" value="ATPase domain of HSP90 chaperone/DNA topoisomerase II/histidine kinase"/>
    <property type="match status" value="1"/>
</dbReference>
<dbReference type="PROSITE" id="PS50110">
    <property type="entry name" value="RESPONSE_REGULATORY"/>
    <property type="match status" value="1"/>
</dbReference>
<sequence>MSKEEAAQVSEFLFKQLYLRSSIGVAVVSPKEGTLIQSNPALCHMLGYSEEELLNLHYLDLIYPDDKTNDDHNVILNKLLAGPGTAIELERRFLCKGGEMIWVAQHIFLILKENASEPLVMISELTDITDRRLAEDKIQKDQHLYNLITQNTPDMISFGDPDGTLHYVSPSVELLLGYPAHEMIGTKRPEYYHVDDALEMTQHGKLYSDTDVYTRRARHKDGHYLWIESSSQVVRDEQGEIKQILTIGRDITQRKKYEDMLAKAQYLAKMGSWEWDATKARLTVSREMRNIFGFSLDDSIHSYFDYKRVLSCIEPNDLIILKKLVRHSLAIGTNGEAMVRIKSADGILKFLDVHWEVIKDEEGRVLQISGIAQDVTERHRMEEQMRDSEQNYRLLSENSMDFISRNTADGHLTYLYASPICQTMFGYTPEEMYETRGIDYIHPEDKEKVVSYLNSCMEGKKLEPVSFRFLCKDGTYIWTETTLRYIYSETFGGQELVCVTRDIAERARHFEEIEKLSNEHALILNSVSEGIFGMNLEGDTMFINPAAITMLGYDPTEWMNSKFHAIHQTWLDNEPFLGIQKTLIPSHFNNLSFEEKEGVFWRRDGSSFLVRYRMTPLFDGEERIGAVVVFRDITEEKEIVRAKESAEEADRAKSEFLAIMSHELRTPMNGIIGMADLLSGTELDEEQSYYTQIINSSGEALLHILNEVLDFSKIEAGMMTLELQMVDLREVIQNVSELFYPKVKEKGLLLSIDIAADLPFVIVTDESRLRQILVNLVGNAVKFTENGEISISASLEASQKSGNIIVKFMVKDTGLGIPVASQGLLFQSFSQLHPSINRKYGGTGLGLAISKKLVELLGGTIGVRSCEEHGSEFYFTVEVSLPKEEWNQKVALYPSADVGKSDNPKAKGDVKGEYGPMSILIAEDHPVNQQLMQAYLKKRGYVPDIAINGEEAVRAVLAKDYDLIFMDVQMPIMDGIEATGIIREKLGLYPIIIAATAFARNEDKEMCLSAGMQDFISKPISIKELDRVLKDWSTRIR</sequence>
<dbReference type="Gene3D" id="1.10.287.130">
    <property type="match status" value="1"/>
</dbReference>
<comment type="subunit">
    <text evidence="10">At low DSF concentrations, interacts with RpfF.</text>
</comment>
<dbReference type="Gene3D" id="3.30.450.20">
    <property type="entry name" value="PAS domain"/>
    <property type="match status" value="6"/>
</dbReference>
<dbReference type="InterPro" id="IPR035965">
    <property type="entry name" value="PAS-like_dom_sf"/>
</dbReference>
<organism evidence="18 19">
    <name type="scientific">Paenibacillus odorifer</name>
    <dbReference type="NCBI Taxonomy" id="189426"/>
    <lineage>
        <taxon>Bacteria</taxon>
        <taxon>Bacillati</taxon>
        <taxon>Bacillota</taxon>
        <taxon>Bacilli</taxon>
        <taxon>Bacillales</taxon>
        <taxon>Paenibacillaceae</taxon>
        <taxon>Paenibacillus</taxon>
    </lineage>
</organism>
<dbReference type="InterPro" id="IPR011006">
    <property type="entry name" value="CheY-like_superfamily"/>
</dbReference>
<protein>
    <recommendedName>
        <fullName evidence="12">Circadian input-output histidine kinase CikA</fullName>
        <ecNumber evidence="3">2.7.13.3</ecNumber>
    </recommendedName>
    <alternativeName>
        <fullName evidence="11">Sensory/regulatory protein RpfC</fullName>
    </alternativeName>
</protein>
<dbReference type="InterPro" id="IPR005467">
    <property type="entry name" value="His_kinase_dom"/>
</dbReference>
<evidence type="ECO:0000256" key="3">
    <source>
        <dbReference type="ARBA" id="ARBA00012438"/>
    </source>
</evidence>
<dbReference type="GO" id="GO:0006355">
    <property type="term" value="P:regulation of DNA-templated transcription"/>
    <property type="evidence" value="ECO:0007669"/>
    <property type="project" value="InterPro"/>
</dbReference>
<dbReference type="InterPro" id="IPR003661">
    <property type="entry name" value="HisK_dim/P_dom"/>
</dbReference>
<evidence type="ECO:0000259" key="16">
    <source>
        <dbReference type="PROSITE" id="PS50112"/>
    </source>
</evidence>
<feature type="domain" description="PAC" evidence="17">
    <location>
        <begin position="335"/>
        <end position="387"/>
    </location>
</feature>
<evidence type="ECO:0000259" key="17">
    <source>
        <dbReference type="PROSITE" id="PS50113"/>
    </source>
</evidence>
<feature type="domain" description="PAS" evidence="16">
    <location>
        <begin position="141"/>
        <end position="196"/>
    </location>
</feature>
<feature type="domain" description="PAC" evidence="17">
    <location>
        <begin position="87"/>
        <end position="140"/>
    </location>
</feature>
<evidence type="ECO:0000256" key="1">
    <source>
        <dbReference type="ARBA" id="ARBA00000085"/>
    </source>
</evidence>
<dbReference type="SUPFAM" id="SSF52172">
    <property type="entry name" value="CheY-like"/>
    <property type="match status" value="1"/>
</dbReference>
<comment type="caution">
    <text evidence="18">The sequence shown here is derived from an EMBL/GenBank/DDBJ whole genome shotgun (WGS) entry which is preliminary data.</text>
</comment>
<dbReference type="Pfam" id="PF00072">
    <property type="entry name" value="Response_reg"/>
    <property type="match status" value="1"/>
</dbReference>
<dbReference type="Pfam" id="PF08447">
    <property type="entry name" value="PAS_3"/>
    <property type="match status" value="4"/>
</dbReference>
<feature type="domain" description="PAC" evidence="17">
    <location>
        <begin position="594"/>
        <end position="645"/>
    </location>
</feature>
<comment type="catalytic activity">
    <reaction evidence="1">
        <text>ATP + protein L-histidine = ADP + protein N-phospho-L-histidine.</text>
        <dbReference type="EC" id="2.7.13.3"/>
    </reaction>
</comment>
<accession>A0A1R0XVB2</accession>
<dbReference type="CDD" id="cd17546">
    <property type="entry name" value="REC_hyHK_CKI1_RcsC-like"/>
    <property type="match status" value="1"/>
</dbReference>
<keyword evidence="4 13" id="KW-0597">Phosphoprotein</keyword>
<dbReference type="CDD" id="cd00130">
    <property type="entry name" value="PAS"/>
    <property type="match status" value="5"/>
</dbReference>
<comment type="similarity">
    <text evidence="2">In the N-terminal section; belongs to the phytochrome family.</text>
</comment>
<dbReference type="FunFam" id="1.10.287.130:FF:000002">
    <property type="entry name" value="Two-component osmosensing histidine kinase"/>
    <property type="match status" value="1"/>
</dbReference>
<dbReference type="NCBIfam" id="TIGR00229">
    <property type="entry name" value="sensory_box"/>
    <property type="match status" value="5"/>
</dbReference>
<dbReference type="InterPro" id="IPR004358">
    <property type="entry name" value="Sig_transdc_His_kin-like_C"/>
</dbReference>
<dbReference type="SMART" id="SM00448">
    <property type="entry name" value="REC"/>
    <property type="match status" value="1"/>
</dbReference>
<evidence type="ECO:0000256" key="13">
    <source>
        <dbReference type="PROSITE-ProRule" id="PRU00169"/>
    </source>
</evidence>
<dbReference type="SMART" id="SM00388">
    <property type="entry name" value="HisKA"/>
    <property type="match status" value="1"/>
</dbReference>
<evidence type="ECO:0000256" key="11">
    <source>
        <dbReference type="ARBA" id="ARBA00068150"/>
    </source>
</evidence>
<evidence type="ECO:0000313" key="18">
    <source>
        <dbReference type="EMBL" id="OMD39078.1"/>
    </source>
</evidence>
<dbReference type="InterPro" id="IPR001789">
    <property type="entry name" value="Sig_transdc_resp-reg_receiver"/>
</dbReference>
<evidence type="ECO:0000313" key="19">
    <source>
        <dbReference type="Proteomes" id="UP000187439"/>
    </source>
</evidence>
<dbReference type="PANTHER" id="PTHR45339:SF1">
    <property type="entry name" value="HYBRID SIGNAL TRANSDUCTION HISTIDINE KINASE J"/>
    <property type="match status" value="1"/>
</dbReference>
<evidence type="ECO:0000256" key="6">
    <source>
        <dbReference type="ARBA" id="ARBA00022741"/>
    </source>
</evidence>
<feature type="domain" description="Response regulatory" evidence="15">
    <location>
        <begin position="918"/>
        <end position="1033"/>
    </location>
</feature>
<evidence type="ECO:0000256" key="5">
    <source>
        <dbReference type="ARBA" id="ARBA00022679"/>
    </source>
</evidence>
<dbReference type="SUPFAM" id="SSF47384">
    <property type="entry name" value="Homodimeric domain of signal transducing histidine kinase"/>
    <property type="match status" value="1"/>
</dbReference>
<dbReference type="SUPFAM" id="SSF55785">
    <property type="entry name" value="PYP-like sensor domain (PAS domain)"/>
    <property type="match status" value="5"/>
</dbReference>
<dbReference type="PROSITE" id="PS50112">
    <property type="entry name" value="PAS"/>
    <property type="match status" value="4"/>
</dbReference>
<dbReference type="PRINTS" id="PR00344">
    <property type="entry name" value="BCTRLSENSOR"/>
</dbReference>
<evidence type="ECO:0000256" key="12">
    <source>
        <dbReference type="ARBA" id="ARBA00074306"/>
    </source>
</evidence>
<dbReference type="EMBL" id="MPTC01000015">
    <property type="protein sequence ID" value="OMD39078.1"/>
    <property type="molecule type" value="Genomic_DNA"/>
</dbReference>
<evidence type="ECO:0000256" key="7">
    <source>
        <dbReference type="ARBA" id="ARBA00022777"/>
    </source>
</evidence>
<dbReference type="OrthoDB" id="9815750at2"/>
<dbReference type="Gene3D" id="3.40.50.2300">
    <property type="match status" value="1"/>
</dbReference>
<dbReference type="GO" id="GO:0000155">
    <property type="term" value="F:phosphorelay sensor kinase activity"/>
    <property type="evidence" value="ECO:0007669"/>
    <property type="project" value="InterPro"/>
</dbReference>
<dbReference type="InterPro" id="IPR013767">
    <property type="entry name" value="PAS_fold"/>
</dbReference>
<dbReference type="AlphaFoldDB" id="A0A1R0XVB2"/>
<dbReference type="PROSITE" id="PS50109">
    <property type="entry name" value="HIS_KIN"/>
    <property type="match status" value="1"/>
</dbReference>
<dbReference type="SMART" id="SM00091">
    <property type="entry name" value="PAS"/>
    <property type="match status" value="5"/>
</dbReference>
<evidence type="ECO:0000256" key="2">
    <source>
        <dbReference type="ARBA" id="ARBA00006402"/>
    </source>
</evidence>
<dbReference type="InterPro" id="IPR001610">
    <property type="entry name" value="PAC"/>
</dbReference>
<dbReference type="CDD" id="cd00082">
    <property type="entry name" value="HisKA"/>
    <property type="match status" value="1"/>
</dbReference>
<feature type="modified residue" description="4-aspartylphosphate" evidence="13">
    <location>
        <position position="967"/>
    </location>
</feature>
<dbReference type="EC" id="2.7.13.3" evidence="3"/>
<name>A0A1R0XVB2_9BACL</name>
<dbReference type="CDD" id="cd16922">
    <property type="entry name" value="HATPase_EvgS-ArcB-TorS-like"/>
    <property type="match status" value="1"/>
</dbReference>
<feature type="domain" description="PAS" evidence="16">
    <location>
        <begin position="516"/>
        <end position="560"/>
    </location>
</feature>
<dbReference type="Pfam" id="PF00989">
    <property type="entry name" value="PAS"/>
    <property type="match status" value="1"/>
</dbReference>
<dbReference type="InterPro" id="IPR003594">
    <property type="entry name" value="HATPase_dom"/>
</dbReference>
<evidence type="ECO:0000256" key="4">
    <source>
        <dbReference type="ARBA" id="ARBA00022553"/>
    </source>
</evidence>
<feature type="domain" description="PAS" evidence="16">
    <location>
        <begin position="388"/>
        <end position="460"/>
    </location>
</feature>
<evidence type="ECO:0000256" key="10">
    <source>
        <dbReference type="ARBA" id="ARBA00064003"/>
    </source>
</evidence>
<feature type="domain" description="Histidine kinase" evidence="14">
    <location>
        <begin position="659"/>
        <end position="881"/>
    </location>
</feature>
<dbReference type="Proteomes" id="UP000187439">
    <property type="component" value="Unassembled WGS sequence"/>
</dbReference>
<evidence type="ECO:0000259" key="14">
    <source>
        <dbReference type="PROSITE" id="PS50109"/>
    </source>
</evidence>
<evidence type="ECO:0000259" key="15">
    <source>
        <dbReference type="PROSITE" id="PS50110"/>
    </source>
</evidence>
<dbReference type="InterPro" id="IPR000700">
    <property type="entry name" value="PAS-assoc_C"/>
</dbReference>
<dbReference type="FunFam" id="3.30.565.10:FF:000010">
    <property type="entry name" value="Sensor histidine kinase RcsC"/>
    <property type="match status" value="1"/>
</dbReference>
<proteinExistence type="inferred from homology"/>
<reference evidence="18 19" key="1">
    <citation type="submission" date="2016-10" db="EMBL/GenBank/DDBJ databases">
        <title>Paenibacillus species isolates.</title>
        <authorList>
            <person name="Beno S.M."/>
        </authorList>
    </citation>
    <scope>NUCLEOTIDE SEQUENCE [LARGE SCALE GENOMIC DNA]</scope>
    <source>
        <strain evidence="18 19">FSL H7-0710</strain>
    </source>
</reference>
<evidence type="ECO:0000256" key="8">
    <source>
        <dbReference type="ARBA" id="ARBA00022840"/>
    </source>
</evidence>
<dbReference type="Pfam" id="PF00512">
    <property type="entry name" value="HisKA"/>
    <property type="match status" value="1"/>
</dbReference>
<dbReference type="InterPro" id="IPR036097">
    <property type="entry name" value="HisK_dim/P_sf"/>
</dbReference>
<feature type="domain" description="PAC" evidence="17">
    <location>
        <begin position="463"/>
        <end position="515"/>
    </location>
</feature>
<keyword evidence="6" id="KW-0547">Nucleotide-binding</keyword>
<dbReference type="InterPro" id="IPR036890">
    <property type="entry name" value="HATPase_C_sf"/>
</dbReference>
<dbReference type="InterPro" id="IPR000014">
    <property type="entry name" value="PAS"/>
</dbReference>